<dbReference type="GeneID" id="9820910"/>
<name>E3M4L4_CAERE</name>
<organism evidence="3">
    <name type="scientific">Caenorhabditis remanei</name>
    <name type="common">Caenorhabditis vulgaris</name>
    <dbReference type="NCBI Taxonomy" id="31234"/>
    <lineage>
        <taxon>Eukaryota</taxon>
        <taxon>Metazoa</taxon>
        <taxon>Ecdysozoa</taxon>
        <taxon>Nematoda</taxon>
        <taxon>Chromadorea</taxon>
        <taxon>Rhabditida</taxon>
        <taxon>Rhabditina</taxon>
        <taxon>Rhabditomorpha</taxon>
        <taxon>Rhabditoidea</taxon>
        <taxon>Rhabditidae</taxon>
        <taxon>Peloderinae</taxon>
        <taxon>Caenorhabditis</taxon>
    </lineage>
</organism>
<dbReference type="OrthoDB" id="10449218at2759"/>
<evidence type="ECO:0000313" key="4">
    <source>
        <dbReference type="Proteomes" id="UP000483820"/>
    </source>
</evidence>
<dbReference type="Proteomes" id="UP000483820">
    <property type="component" value="Chromosome II"/>
</dbReference>
<keyword evidence="3" id="KW-1185">Reference proteome</keyword>
<gene>
    <name evidence="1" type="ORF">CRE_11944</name>
    <name evidence="2" type="ORF">GCK72_006020</name>
</gene>
<sequence>MSQEDFHSKTEIERLRDENAVLRSILMTKFTCPDCSTNGNVYEELSRIRAELFRLNQKQQEDTDRNRKLIEKIRSVLVKRTEEKRAITANKTSNLENVIEQHRNELFSPLPPSPKIKSIEERFSGEWKLTSSEDSLRYIKFRNLSRKDFLDNKVFIWNGTNIVLPPEPEVDADPNLVAFTHLENGNLKTVLKRKNNDRAEVTIGRFLENNDNSMTIIASFNLFYNLTNSRQTISCTRIYERIHKIL</sequence>
<dbReference type="HOGENOM" id="CLU_1129973_0_0_1"/>
<reference evidence="2 4" key="2">
    <citation type="submission" date="2019-12" db="EMBL/GenBank/DDBJ databases">
        <title>Chromosome-level assembly of the Caenorhabditis remanei genome.</title>
        <authorList>
            <person name="Teterina A.A."/>
            <person name="Willis J.H."/>
            <person name="Phillips P.C."/>
        </authorList>
    </citation>
    <scope>NUCLEOTIDE SEQUENCE [LARGE SCALE GENOMIC DNA]</scope>
    <source>
        <strain evidence="2 4">PX506</strain>
        <tissue evidence="2">Whole organism</tissue>
    </source>
</reference>
<dbReference type="RefSeq" id="XP_003108994.1">
    <property type="nucleotide sequence ID" value="XM_003108946.1"/>
</dbReference>
<evidence type="ECO:0000313" key="3">
    <source>
        <dbReference type="Proteomes" id="UP000008281"/>
    </source>
</evidence>
<proteinExistence type="predicted"/>
<dbReference type="Proteomes" id="UP000008281">
    <property type="component" value="Unassembled WGS sequence"/>
</dbReference>
<dbReference type="EMBL" id="WUAV01000002">
    <property type="protein sequence ID" value="KAF1766064.1"/>
    <property type="molecule type" value="Genomic_DNA"/>
</dbReference>
<dbReference type="CTD" id="9820910"/>
<reference evidence="1" key="1">
    <citation type="submission" date="2007-07" db="EMBL/GenBank/DDBJ databases">
        <title>PCAP assembly of the Caenorhabditis remanei genome.</title>
        <authorList>
            <consortium name="The Caenorhabditis remanei Sequencing Consortium"/>
            <person name="Wilson R.K."/>
        </authorList>
    </citation>
    <scope>NUCLEOTIDE SEQUENCE [LARGE SCALE GENOMIC DNA]</scope>
    <source>
        <strain evidence="1">PB4641</strain>
    </source>
</reference>
<evidence type="ECO:0000313" key="2">
    <source>
        <dbReference type="EMBL" id="KAF1766064.1"/>
    </source>
</evidence>
<accession>E3M4L4</accession>
<dbReference type="EMBL" id="DS268424">
    <property type="protein sequence ID" value="EFO91503.1"/>
    <property type="molecule type" value="Genomic_DNA"/>
</dbReference>
<evidence type="ECO:0000313" key="1">
    <source>
        <dbReference type="EMBL" id="EFO91503.1"/>
    </source>
</evidence>
<protein>
    <submittedName>
        <fullName evidence="1">Uncharacterized protein</fullName>
    </submittedName>
</protein>
<dbReference type="KEGG" id="crq:GCK72_006020"/>
<dbReference type="AlphaFoldDB" id="E3M4L4"/>